<evidence type="ECO:0000313" key="1">
    <source>
        <dbReference type="EMBL" id="KAH9770142.1"/>
    </source>
</evidence>
<protein>
    <submittedName>
        <fullName evidence="1">Ubiquitin-conjugating enzyme E2 27</fullName>
    </submittedName>
</protein>
<sequence>MSHEVKVDDKKIATIVSWPEPKNISELRGFLGLIGYYRKFVQGYKILARLLTNLLKNGQFGWNLEVEKAFINLKKAMTSTPTLAMPDFNDTFVIETDASSDGIGAILQQQGQSIAFMIRALGITKKSLSTYAKEMFAIVEAILHHVDQALLSRDELLRQLKKNLETETNRMKQITDRKRRDVEFQERDMVYLKLQHYRQSTVFCRAHQKLASSLNEVASLWNKVLYVGNVCHKRMQHGKILSYLHNNFLNWPLRTKKMIDFSRVQKELQECSKDIEASGIKVTPVSDNLVHLTGIIPGPVGTPYEGGTFRLDITLPDGYPFEPPKMHFVTKVCQSGAICLDILKDQWSPALTLKTALLSVQALLSAPAPDDPQDAVVAQQYLKDHQTFLSTARYWTESFAKTSSLGVEEKVQKLVEMGFPESQVRSTLEIVGGDENMALEKLLSS</sequence>
<proteinExistence type="predicted"/>
<accession>A0ACB8L9Q4</accession>
<keyword evidence="2" id="KW-1185">Reference proteome</keyword>
<dbReference type="EMBL" id="CM039173">
    <property type="protein sequence ID" value="KAH9770142.1"/>
    <property type="molecule type" value="Genomic_DNA"/>
</dbReference>
<name>A0ACB8L9Q4_CITSI</name>
<evidence type="ECO:0000313" key="2">
    <source>
        <dbReference type="Proteomes" id="UP000829398"/>
    </source>
</evidence>
<reference evidence="2" key="1">
    <citation type="journal article" date="2023" name="Hortic. Res.">
        <title>A chromosome-level phased genome enabling allele-level studies in sweet orange: a case study on citrus Huanglongbing tolerance.</title>
        <authorList>
            <person name="Wu B."/>
            <person name="Yu Q."/>
            <person name="Deng Z."/>
            <person name="Duan Y."/>
            <person name="Luo F."/>
            <person name="Gmitter F. Jr."/>
        </authorList>
    </citation>
    <scope>NUCLEOTIDE SEQUENCE [LARGE SCALE GENOMIC DNA]</scope>
    <source>
        <strain evidence="2">cv. Valencia</strain>
    </source>
</reference>
<gene>
    <name evidence="1" type="ORF">KPL71_012280</name>
</gene>
<organism evidence="1 2">
    <name type="scientific">Citrus sinensis</name>
    <name type="common">Sweet orange</name>
    <name type="synonym">Citrus aurantium var. sinensis</name>
    <dbReference type="NCBI Taxonomy" id="2711"/>
    <lineage>
        <taxon>Eukaryota</taxon>
        <taxon>Viridiplantae</taxon>
        <taxon>Streptophyta</taxon>
        <taxon>Embryophyta</taxon>
        <taxon>Tracheophyta</taxon>
        <taxon>Spermatophyta</taxon>
        <taxon>Magnoliopsida</taxon>
        <taxon>eudicotyledons</taxon>
        <taxon>Gunneridae</taxon>
        <taxon>Pentapetalae</taxon>
        <taxon>rosids</taxon>
        <taxon>malvids</taxon>
        <taxon>Sapindales</taxon>
        <taxon>Rutaceae</taxon>
        <taxon>Aurantioideae</taxon>
        <taxon>Citrus</taxon>
    </lineage>
</organism>
<dbReference type="Proteomes" id="UP000829398">
    <property type="component" value="Chromosome 4"/>
</dbReference>
<comment type="caution">
    <text evidence="1">The sequence shown here is derived from an EMBL/GenBank/DDBJ whole genome shotgun (WGS) entry which is preliminary data.</text>
</comment>